<name>A0ABC8KP42_ERUVS</name>
<dbReference type="InterPro" id="IPR007130">
    <property type="entry name" value="DAGAT"/>
</dbReference>
<dbReference type="PANTHER" id="PTHR22753">
    <property type="entry name" value="TRANSMEMBRANE PROTEIN 68"/>
    <property type="match status" value="1"/>
</dbReference>
<comment type="similarity">
    <text evidence="1">Belongs to the diacylglycerol acyltransferase family.</text>
</comment>
<dbReference type="EMBL" id="CAKOAT010297376">
    <property type="protein sequence ID" value="CAH8361001.1"/>
    <property type="molecule type" value="Genomic_DNA"/>
</dbReference>
<evidence type="ECO:0000259" key="4">
    <source>
        <dbReference type="Pfam" id="PF12146"/>
    </source>
</evidence>
<keyword evidence="6" id="KW-1185">Reference proteome</keyword>
<dbReference type="CDD" id="cd07987">
    <property type="entry name" value="LPLAT_MGAT-like"/>
    <property type="match status" value="2"/>
</dbReference>
<evidence type="ECO:0000256" key="2">
    <source>
        <dbReference type="ARBA" id="ARBA00022679"/>
    </source>
</evidence>
<dbReference type="InterPro" id="IPR029058">
    <property type="entry name" value="AB_hydrolase_fold"/>
</dbReference>
<evidence type="ECO:0000256" key="1">
    <source>
        <dbReference type="ARBA" id="ARBA00005420"/>
    </source>
</evidence>
<protein>
    <recommendedName>
        <fullName evidence="4">Serine aminopeptidase S33 domain-containing protein</fullName>
    </recommendedName>
</protein>
<dbReference type="InterPro" id="IPR022742">
    <property type="entry name" value="Hydrolase_4"/>
</dbReference>
<dbReference type="GO" id="GO:0019432">
    <property type="term" value="P:triglyceride biosynthetic process"/>
    <property type="evidence" value="ECO:0007669"/>
    <property type="project" value="UniProtKB-ARBA"/>
</dbReference>
<proteinExistence type="inferred from homology"/>
<keyword evidence="3" id="KW-0012">Acyltransferase</keyword>
<reference evidence="5 6" key="1">
    <citation type="submission" date="2022-03" db="EMBL/GenBank/DDBJ databases">
        <authorList>
            <person name="Macdonald S."/>
            <person name="Ahmed S."/>
            <person name="Newling K."/>
        </authorList>
    </citation>
    <scope>NUCLEOTIDE SEQUENCE [LARGE SCALE GENOMIC DNA]</scope>
</reference>
<accession>A0ABC8KP42</accession>
<organism evidence="5 6">
    <name type="scientific">Eruca vesicaria subsp. sativa</name>
    <name type="common">Garden rocket</name>
    <name type="synonym">Eruca sativa</name>
    <dbReference type="NCBI Taxonomy" id="29727"/>
    <lineage>
        <taxon>Eukaryota</taxon>
        <taxon>Viridiplantae</taxon>
        <taxon>Streptophyta</taxon>
        <taxon>Embryophyta</taxon>
        <taxon>Tracheophyta</taxon>
        <taxon>Spermatophyta</taxon>
        <taxon>Magnoliopsida</taxon>
        <taxon>eudicotyledons</taxon>
        <taxon>Gunneridae</taxon>
        <taxon>Pentapetalae</taxon>
        <taxon>rosids</taxon>
        <taxon>malvids</taxon>
        <taxon>Brassicales</taxon>
        <taxon>Brassicaceae</taxon>
        <taxon>Brassiceae</taxon>
        <taxon>Eruca</taxon>
    </lineage>
</organism>
<gene>
    <name evidence="5" type="ORF">ERUC_LOCUS26757</name>
</gene>
<dbReference type="Gene3D" id="3.40.50.1820">
    <property type="entry name" value="alpha/beta hydrolase"/>
    <property type="match status" value="2"/>
</dbReference>
<keyword evidence="2" id="KW-0808">Transferase</keyword>
<feature type="domain" description="Serine aminopeptidase S33" evidence="4">
    <location>
        <begin position="193"/>
        <end position="269"/>
    </location>
</feature>
<dbReference type="Pfam" id="PF12146">
    <property type="entry name" value="Hydrolase_4"/>
    <property type="match status" value="1"/>
</dbReference>
<evidence type="ECO:0000313" key="5">
    <source>
        <dbReference type="EMBL" id="CAH8361001.1"/>
    </source>
</evidence>
<dbReference type="Proteomes" id="UP001642260">
    <property type="component" value="Unassembled WGS sequence"/>
</dbReference>
<dbReference type="SUPFAM" id="SSF69593">
    <property type="entry name" value="Glycerol-3-phosphate (1)-acyltransferase"/>
    <property type="match status" value="1"/>
</dbReference>
<sequence length="1444" mass="162357">MSWLLVLDEFVVSSFSTKHKNGENSFEQTQPISPMAATVLGSVFGISLASSSSTERVKRTKSNLTQAIKSVTPKSHRDVQRIHKKKDEDGAKVAKLVESPYSKVEAARPDLKKRLSDFLEEVRDLVGDGDNGPPRWFSPLECSAQASGSPLLLYIPGMDGTGLGLIRHHKKLGEIFDVWCLHIPVRDRTPAKDLVKLIEKTVKSENHRFPNRPIYLVGESIGACLALDVAARNPNIDLALILANPATHVNNLMSQPLSGILNVLPDGVPTILEEIFGFKQGDPLTTMLDALTNEFSVQQMGGGILRDILAVSTNLPTLSRIFPKDTLLWKLELLKSAVASANSHIHAVRAETLILLSGRDQWLLNVEDIDKLALTIPNCIVRKMKDNGQFLFFEDGVDLVTIIKCTCFYRRGKSHDHLSDYIMPTLFEFKQQLDDHRLLIDATSPVMLSTLENGKVVRSLEGIPSEGPVLYVGYHMLLGFELAPMVTQFLKERNIHLRGLAHPMLFVNNQDALVDTQMFDKYKIMGGVPVSNFNIYKLMRSKSHILLYPGGVREALHRKGEAYKLFWPEQPEFVRVASKFGAKIVPFGVVGEDDIFDIVLDGDDQKNIPILKDLMEEATKQAGNLREGDESELGNQDCYFPGLLPKVPGRFYYYFGKPIETAGKEKELKDKEKAQELYLQVKSEVEECIAYLKMKRESDPYRNLLPRVLYQASHDCLEIIITMKILGSIYGLSPVTSHPRETLCNVGICCSRQRSQSSASKYNKLRAVRTVSSTNHGGIRGRRKKQDETVAKVGESPYANVEEELPDSRKSLLDFLEEVRGFVGGEGPPRWFSPLESAAQAQRSPLLLFIPGSSSLLAFFSPCNSEKDKRFFFYVAGMDGTGLGLIRQHKKLGDLFDIWCLHIPARDRTSSKDLVKLIEKTVKSENHLCPNRPIYLVGESIGACLALDVAARNPNIDLALILANPATQVMSQPLSGMLNVLPDGIPTILEDVFGFKQGGPLTETLDAFSNEFAIHQIGGMMLRDLFAVSANLPTLSRIFSKDTLLWKLEMLKSAITSANSHIHKVRADTLILLSGHDQWLLNMEDINRFSQTLPNCSVRKFNDSGPFLLLEDEVDLVTILKCTCFYRRGKSHDYISDYIMPTPYELKKQLEEHRFLMYATSPVMLSTLENGKVVRGLEGLPSEGPVLYVGYHMIMGFELPPMIAQLLKERNIHLRGLTHPIIFMNKSIVHDIIDPQIFEKYKITGGVPVSHSNIYKLLRSKSHVLLYPGGVREALHRKGEEYKLFWPEQPEFVRVASKFGATIIPFGVVGEDDICKVVLDSNDQRKIPILKDLMERATKEAGNLREGHESELRNQEFHLPGLMPKIPGRFYYYFGKPIETAGKEQELKDKEKAQEFYLQVKSEVEQCIAYLKMKRESDPYRNLLARMLYQASHGFSSEIPTFDP</sequence>
<comment type="caution">
    <text evidence="5">The sequence shown here is derived from an EMBL/GenBank/DDBJ whole genome shotgun (WGS) entry which is preliminary data.</text>
</comment>
<dbReference type="PANTHER" id="PTHR22753:SF43">
    <property type="entry name" value="ESTERASE_LIPASE_THIOESTERASE FAMILY PROTEIN-RELATED"/>
    <property type="match status" value="1"/>
</dbReference>
<dbReference type="GO" id="GO:0004144">
    <property type="term" value="F:diacylglycerol O-acyltransferase activity"/>
    <property type="evidence" value="ECO:0007669"/>
    <property type="project" value="UniProtKB-ARBA"/>
</dbReference>
<dbReference type="SUPFAM" id="SSF53474">
    <property type="entry name" value="alpha/beta-Hydrolases"/>
    <property type="match status" value="2"/>
</dbReference>
<dbReference type="Pfam" id="PF03982">
    <property type="entry name" value="DAGAT"/>
    <property type="match status" value="2"/>
</dbReference>
<evidence type="ECO:0000313" key="6">
    <source>
        <dbReference type="Proteomes" id="UP001642260"/>
    </source>
</evidence>
<evidence type="ECO:0000256" key="3">
    <source>
        <dbReference type="ARBA" id="ARBA00023315"/>
    </source>
</evidence>